<dbReference type="CDD" id="cd14014">
    <property type="entry name" value="STKc_PknB_like"/>
    <property type="match status" value="1"/>
</dbReference>
<feature type="compositionally biased region" description="Polar residues" evidence="10">
    <location>
        <begin position="394"/>
        <end position="411"/>
    </location>
</feature>
<dbReference type="PROSITE" id="PS50011">
    <property type="entry name" value="PROTEIN_KINASE_DOM"/>
    <property type="match status" value="1"/>
</dbReference>
<feature type="compositionally biased region" description="Low complexity" evidence="10">
    <location>
        <begin position="340"/>
        <end position="353"/>
    </location>
</feature>
<evidence type="ECO:0000256" key="1">
    <source>
        <dbReference type="ARBA" id="ARBA00012513"/>
    </source>
</evidence>
<organism evidence="12">
    <name type="scientific">Planktothricoides raciborskii GIHE-MW2</name>
    <dbReference type="NCBI Taxonomy" id="2792601"/>
    <lineage>
        <taxon>Bacteria</taxon>
        <taxon>Bacillati</taxon>
        <taxon>Cyanobacteriota</taxon>
        <taxon>Cyanophyceae</taxon>
        <taxon>Oscillatoriophycideae</taxon>
        <taxon>Oscillatoriales</taxon>
        <taxon>Oscillatoriaceae</taxon>
        <taxon>Planktothricoides</taxon>
    </lineage>
</organism>
<gene>
    <name evidence="12" type="ORF">ABWT76_001077</name>
</gene>
<feature type="domain" description="Protein kinase" evidence="11">
    <location>
        <begin position="10"/>
        <end position="285"/>
    </location>
</feature>
<keyword evidence="5 12" id="KW-0418">Kinase</keyword>
<evidence type="ECO:0000256" key="7">
    <source>
        <dbReference type="ARBA" id="ARBA00047899"/>
    </source>
</evidence>
<dbReference type="PROSITE" id="PS00107">
    <property type="entry name" value="PROTEIN_KINASE_ATP"/>
    <property type="match status" value="1"/>
</dbReference>
<dbReference type="Gene3D" id="1.10.510.10">
    <property type="entry name" value="Transferase(Phosphotransferase) domain 1"/>
    <property type="match status" value="1"/>
</dbReference>
<evidence type="ECO:0000256" key="3">
    <source>
        <dbReference type="ARBA" id="ARBA00022679"/>
    </source>
</evidence>
<feature type="region of interest" description="Disordered" evidence="10">
    <location>
        <begin position="394"/>
        <end position="413"/>
    </location>
</feature>
<dbReference type="GO" id="GO:0005524">
    <property type="term" value="F:ATP binding"/>
    <property type="evidence" value="ECO:0007669"/>
    <property type="project" value="UniProtKB-UniRule"/>
</dbReference>
<keyword evidence="4 9" id="KW-0547">Nucleotide-binding</keyword>
<comment type="catalytic activity">
    <reaction evidence="8">
        <text>L-seryl-[protein] + ATP = O-phospho-L-seryl-[protein] + ADP + H(+)</text>
        <dbReference type="Rhea" id="RHEA:17989"/>
        <dbReference type="Rhea" id="RHEA-COMP:9863"/>
        <dbReference type="Rhea" id="RHEA-COMP:11604"/>
        <dbReference type="ChEBI" id="CHEBI:15378"/>
        <dbReference type="ChEBI" id="CHEBI:29999"/>
        <dbReference type="ChEBI" id="CHEBI:30616"/>
        <dbReference type="ChEBI" id="CHEBI:83421"/>
        <dbReference type="ChEBI" id="CHEBI:456216"/>
        <dbReference type="EC" id="2.7.11.1"/>
    </reaction>
</comment>
<keyword evidence="3 12" id="KW-0808">Transferase</keyword>
<feature type="compositionally biased region" description="Pro residues" evidence="10">
    <location>
        <begin position="327"/>
        <end position="339"/>
    </location>
</feature>
<evidence type="ECO:0000313" key="12">
    <source>
        <dbReference type="EMBL" id="XCM38244.1"/>
    </source>
</evidence>
<keyword evidence="6 9" id="KW-0067">ATP-binding</keyword>
<proteinExistence type="predicted"/>
<evidence type="ECO:0000256" key="10">
    <source>
        <dbReference type="SAM" id="MobiDB-lite"/>
    </source>
</evidence>
<dbReference type="InterPro" id="IPR000719">
    <property type="entry name" value="Prot_kinase_dom"/>
</dbReference>
<evidence type="ECO:0000256" key="4">
    <source>
        <dbReference type="ARBA" id="ARBA00022741"/>
    </source>
</evidence>
<dbReference type="GO" id="GO:0004674">
    <property type="term" value="F:protein serine/threonine kinase activity"/>
    <property type="evidence" value="ECO:0007669"/>
    <property type="project" value="UniProtKB-KW"/>
</dbReference>
<dbReference type="SUPFAM" id="SSF56112">
    <property type="entry name" value="Protein kinase-like (PK-like)"/>
    <property type="match status" value="1"/>
</dbReference>
<feature type="region of interest" description="Disordered" evidence="10">
    <location>
        <begin position="318"/>
        <end position="366"/>
    </location>
</feature>
<dbReference type="InterPro" id="IPR017441">
    <property type="entry name" value="Protein_kinase_ATP_BS"/>
</dbReference>
<dbReference type="RefSeq" id="WP_354635767.1">
    <property type="nucleotide sequence ID" value="NZ_CP159837.1"/>
</dbReference>
<evidence type="ECO:0000256" key="6">
    <source>
        <dbReference type="ARBA" id="ARBA00022840"/>
    </source>
</evidence>
<sequence>MIDQLLDQRYKVLQILGAGGFGRTYIAQDMKQPSKPKCVIKQLLPQGVDDPTLSDASRENRWGLAHKFFEKEAEILEVLGNHDQVPRLLAYFEENQEFYLVQEFIDGLTLGSELIQGQPWSEKQVIALLKNVLTVLEFVHGNNVIHRDIKPDNIIRRKLDNKLVLVDFGAVKQVRGQMVTNSGAFGWTVCIGTEGYRPPEQAAGRPRLNSDLYALGMIAIQALTGINAFDLRLNYSDSNTDEIQWQDKVTNVSPGLIEFLTKMLRQNWRDRYESATAALQALESLTASLPGNNYQPTVVPTAVATQLPVTTHRPAPVAGTEVAPAAQPTPKPTPQPTPQTTPQTTLASTPATTVSKTASKNASKPLPLKPIGLAVAGILALALVGGGVRSLMGSSGDSKLAVSNSPTNSEVQSDDELISSGDRILIPNEGVDNKEFEELKKAGVDAMAAKDYAKAKENFQQALGIKKNAPETLIYLNNAKIGDAKSYRLLLCRLKMVKSQGDR</sequence>
<dbReference type="PANTHER" id="PTHR24363">
    <property type="entry name" value="SERINE/THREONINE PROTEIN KINASE"/>
    <property type="match status" value="1"/>
</dbReference>
<protein>
    <recommendedName>
        <fullName evidence="1">non-specific serine/threonine protein kinase</fullName>
        <ecNumber evidence="1">2.7.11.1</ecNumber>
    </recommendedName>
</protein>
<evidence type="ECO:0000256" key="9">
    <source>
        <dbReference type="PROSITE-ProRule" id="PRU10141"/>
    </source>
</evidence>
<dbReference type="PANTHER" id="PTHR24363:SF0">
    <property type="entry name" value="SERINE_THREONINE KINASE LIKE DOMAIN CONTAINING 1"/>
    <property type="match status" value="1"/>
</dbReference>
<keyword evidence="2" id="KW-0723">Serine/threonine-protein kinase</keyword>
<dbReference type="Gene3D" id="3.30.200.20">
    <property type="entry name" value="Phosphorylase Kinase, domain 1"/>
    <property type="match status" value="1"/>
</dbReference>
<reference evidence="12" key="1">
    <citation type="submission" date="2024-07" db="EMBL/GenBank/DDBJ databases">
        <authorList>
            <person name="Kim Y.J."/>
            <person name="Jeong J.Y."/>
        </authorList>
    </citation>
    <scope>NUCLEOTIDE SEQUENCE</scope>
    <source>
        <strain evidence="12">GIHE-MW2</strain>
    </source>
</reference>
<evidence type="ECO:0000259" key="11">
    <source>
        <dbReference type="PROSITE" id="PS50011"/>
    </source>
</evidence>
<evidence type="ECO:0000256" key="2">
    <source>
        <dbReference type="ARBA" id="ARBA00022527"/>
    </source>
</evidence>
<accession>A0AAU8JHF0</accession>
<dbReference type="Pfam" id="PF00069">
    <property type="entry name" value="Pkinase"/>
    <property type="match status" value="1"/>
</dbReference>
<dbReference type="SMART" id="SM00220">
    <property type="entry name" value="S_TKc"/>
    <property type="match status" value="1"/>
</dbReference>
<evidence type="ECO:0000256" key="5">
    <source>
        <dbReference type="ARBA" id="ARBA00022777"/>
    </source>
</evidence>
<evidence type="ECO:0000256" key="8">
    <source>
        <dbReference type="ARBA" id="ARBA00048679"/>
    </source>
</evidence>
<dbReference type="AlphaFoldDB" id="A0AAU8JHF0"/>
<dbReference type="EMBL" id="CP159837">
    <property type="protein sequence ID" value="XCM38244.1"/>
    <property type="molecule type" value="Genomic_DNA"/>
</dbReference>
<name>A0AAU8JHF0_9CYAN</name>
<feature type="binding site" evidence="9">
    <location>
        <position position="41"/>
    </location>
    <ligand>
        <name>ATP</name>
        <dbReference type="ChEBI" id="CHEBI:30616"/>
    </ligand>
</feature>
<dbReference type="InterPro" id="IPR011009">
    <property type="entry name" value="Kinase-like_dom_sf"/>
</dbReference>
<comment type="catalytic activity">
    <reaction evidence="7">
        <text>L-threonyl-[protein] + ATP = O-phospho-L-threonyl-[protein] + ADP + H(+)</text>
        <dbReference type="Rhea" id="RHEA:46608"/>
        <dbReference type="Rhea" id="RHEA-COMP:11060"/>
        <dbReference type="Rhea" id="RHEA-COMP:11605"/>
        <dbReference type="ChEBI" id="CHEBI:15378"/>
        <dbReference type="ChEBI" id="CHEBI:30013"/>
        <dbReference type="ChEBI" id="CHEBI:30616"/>
        <dbReference type="ChEBI" id="CHEBI:61977"/>
        <dbReference type="ChEBI" id="CHEBI:456216"/>
        <dbReference type="EC" id="2.7.11.1"/>
    </reaction>
</comment>
<dbReference type="EC" id="2.7.11.1" evidence="1"/>